<accession>W4QTX1</accession>
<protein>
    <submittedName>
        <fullName evidence="2">UDP-glucose 4-epimerase</fullName>
    </submittedName>
</protein>
<dbReference type="EMBL" id="BAUV01000011">
    <property type="protein sequence ID" value="GAE34779.1"/>
    <property type="molecule type" value="Genomic_DNA"/>
</dbReference>
<proteinExistence type="predicted"/>
<evidence type="ECO:0000313" key="2">
    <source>
        <dbReference type="EMBL" id="GAE34779.1"/>
    </source>
</evidence>
<reference evidence="2 3" key="1">
    <citation type="journal article" date="2014" name="Genome Announc.">
        <title>Draft Genome Sequences of Three Alkaliphilic Bacillus Strains, Bacillus wakoensis JCM 9140T, Bacillus akibai JCM 9157T, and Bacillus hemicellulosilyticus JCM 9152T.</title>
        <authorList>
            <person name="Yuki M."/>
            <person name="Oshima K."/>
            <person name="Suda W."/>
            <person name="Oshida Y."/>
            <person name="Kitamura K."/>
            <person name="Iida T."/>
            <person name="Hattori M."/>
            <person name="Ohkuma M."/>
        </authorList>
    </citation>
    <scope>NUCLEOTIDE SEQUENCE [LARGE SCALE GENOMIC DNA]</scope>
    <source>
        <strain evidence="2 3">JCM 9157</strain>
    </source>
</reference>
<feature type="domain" description="NAD-dependent epimerase/dehydratase" evidence="1">
    <location>
        <begin position="3"/>
        <end position="171"/>
    </location>
</feature>
<dbReference type="InterPro" id="IPR050177">
    <property type="entry name" value="Lipid_A_modif_metabolic_enz"/>
</dbReference>
<dbReference type="PANTHER" id="PTHR43245">
    <property type="entry name" value="BIFUNCTIONAL POLYMYXIN RESISTANCE PROTEIN ARNA"/>
    <property type="match status" value="1"/>
</dbReference>
<dbReference type="Proteomes" id="UP000018896">
    <property type="component" value="Unassembled WGS sequence"/>
</dbReference>
<dbReference type="eggNOG" id="COG0451">
    <property type="taxonomic scope" value="Bacteria"/>
</dbReference>
<gene>
    <name evidence="2" type="ORF">JCM9157_1858</name>
</gene>
<sequence>MKIIIIGGAGTVGTILTRGLLPNHEVVVMDKQKQGDFSTEYIQVDATNLQDLLEKVPEADVIINLLNTETTHAIEEVDTFEHMTDIFFKATYYILYTAKQKKISKVIFASSNHVTDLYEEEGVSTLGREITVDDVPRSRGLYGVLKYASEQVGFLFSSEENISVINIRIGSVPKDVTKEDIEANDRLKKTLLTDTDLIGLFTAALLADVRFGTYYGVSDNPYKPWDMANAKNELNYKSNENTTDIL</sequence>
<evidence type="ECO:0000259" key="1">
    <source>
        <dbReference type="Pfam" id="PF01370"/>
    </source>
</evidence>
<dbReference type="AlphaFoldDB" id="W4QTX1"/>
<dbReference type="InterPro" id="IPR001509">
    <property type="entry name" value="Epimerase_deHydtase"/>
</dbReference>
<keyword evidence="3" id="KW-1185">Reference proteome</keyword>
<dbReference type="Gene3D" id="3.40.50.720">
    <property type="entry name" value="NAD(P)-binding Rossmann-like Domain"/>
    <property type="match status" value="1"/>
</dbReference>
<evidence type="ECO:0000313" key="3">
    <source>
        <dbReference type="Proteomes" id="UP000018896"/>
    </source>
</evidence>
<name>W4QTX1_HALA3</name>
<organism evidence="2 3">
    <name type="scientific">Halalkalibacter akibai (strain ATCC 43226 / DSM 21942 / CIP 109018 / JCM 9157 / 1139)</name>
    <name type="common">Bacillus akibai</name>
    <dbReference type="NCBI Taxonomy" id="1236973"/>
    <lineage>
        <taxon>Bacteria</taxon>
        <taxon>Bacillati</taxon>
        <taxon>Bacillota</taxon>
        <taxon>Bacilli</taxon>
        <taxon>Bacillales</taxon>
        <taxon>Bacillaceae</taxon>
        <taxon>Halalkalibacter</taxon>
    </lineage>
</organism>
<dbReference type="STRING" id="1236973.JCM9157_1858"/>
<dbReference type="RefSeq" id="WP_035663854.1">
    <property type="nucleotide sequence ID" value="NZ_BAUV01000011.1"/>
</dbReference>
<comment type="caution">
    <text evidence="2">The sequence shown here is derived from an EMBL/GenBank/DDBJ whole genome shotgun (WGS) entry which is preliminary data.</text>
</comment>
<dbReference type="OrthoDB" id="9779902at2"/>
<dbReference type="InterPro" id="IPR036291">
    <property type="entry name" value="NAD(P)-bd_dom_sf"/>
</dbReference>
<dbReference type="SUPFAM" id="SSF51735">
    <property type="entry name" value="NAD(P)-binding Rossmann-fold domains"/>
    <property type="match status" value="1"/>
</dbReference>
<dbReference type="Pfam" id="PF01370">
    <property type="entry name" value="Epimerase"/>
    <property type="match status" value="1"/>
</dbReference>